<dbReference type="GO" id="GO:0043565">
    <property type="term" value="F:sequence-specific DNA binding"/>
    <property type="evidence" value="ECO:0007669"/>
    <property type="project" value="TreeGrafter"/>
</dbReference>
<organism evidence="2 3">
    <name type="scientific">Dissophora globulifera</name>
    <dbReference type="NCBI Taxonomy" id="979702"/>
    <lineage>
        <taxon>Eukaryota</taxon>
        <taxon>Fungi</taxon>
        <taxon>Fungi incertae sedis</taxon>
        <taxon>Mucoromycota</taxon>
        <taxon>Mortierellomycotina</taxon>
        <taxon>Mortierellomycetes</taxon>
        <taxon>Mortierellales</taxon>
        <taxon>Mortierellaceae</taxon>
        <taxon>Dissophora</taxon>
    </lineage>
</organism>
<dbReference type="Proteomes" id="UP000738325">
    <property type="component" value="Unassembled WGS sequence"/>
</dbReference>
<accession>A0A9P6UW76</accession>
<proteinExistence type="predicted"/>
<sequence>MAEPSLRVSERLRTRAETRVYCDSEDSEHYHEQSISEDVQASSTRSTATSKGRRTTASAPKAPRRRPNDQHSTSGKTLFKSMTSGQSAKATPVVSSKRKKNADYLATEKDYSRSEREVHIGEHTSVSDSDSGSECEQYDRSRKQSSRAPQKAKALPARVRKIMKVPRVKSEKGSPSLESSALDWQPSSIFAESAEHATDDQLATGVQQWLVNLITGMVYAFGGAREHYHTPLSTLIYWMPRSTPADPAVIHMGDAGMMNYWTIAVKHPDEPWATATILERFRADQVAHWLHITMQELVGFLSLCTVNEARTLNRYLLFRRDFMHAISTMPLCYEWINANAPPQPGDHVYELLLRLRSLDDENQRLLLWILHHSIECRRNLLDQGSFPRNAPFVFAIRTHRSLFEYMLKAWFLYRAKTSPIFDWHAGNLIRDFKDHRSPSRWYLSENLPVDELAIKDCQACIDHDMMYRSMVEKDRREYLINNMIHDEVQHAILDTRPLFSHQLLVSSSTSTIAVESGEHLLAGEIKAHYVVQSPHGQAGLRSHRERRDVGELEEIVQWHLAHLSIDADRMQNLGIGTSGTGLQHHLQQQQQLLQQQQQQQLQQQQQHQQLQSYLQQQYHKVGVALGDIMGPDLRKHDPKASGQA</sequence>
<name>A0A9P6UW76_9FUNG</name>
<evidence type="ECO:0000313" key="3">
    <source>
        <dbReference type="Proteomes" id="UP000738325"/>
    </source>
</evidence>
<comment type="caution">
    <text evidence="2">The sequence shown here is derived from an EMBL/GenBank/DDBJ whole genome shotgun (WGS) entry which is preliminary data.</text>
</comment>
<dbReference type="OrthoDB" id="2438557at2759"/>
<feature type="compositionally biased region" description="Basic and acidic residues" evidence="1">
    <location>
        <begin position="8"/>
        <end position="34"/>
    </location>
</feature>
<dbReference type="PANTHER" id="PTHR14312:SF1">
    <property type="entry name" value="BASIC-LEUCINE ZIPPER TRANSCRIPTION FACTOR A"/>
    <property type="match status" value="1"/>
</dbReference>
<gene>
    <name evidence="2" type="ORF">BGZ99_002656</name>
</gene>
<dbReference type="GO" id="GO:0010468">
    <property type="term" value="P:regulation of gene expression"/>
    <property type="evidence" value="ECO:0007669"/>
    <property type="project" value="TreeGrafter"/>
</dbReference>
<reference evidence="2" key="1">
    <citation type="journal article" date="2020" name="Fungal Divers.">
        <title>Resolving the Mortierellaceae phylogeny through synthesis of multi-gene phylogenetics and phylogenomics.</title>
        <authorList>
            <person name="Vandepol N."/>
            <person name="Liber J."/>
            <person name="Desiro A."/>
            <person name="Na H."/>
            <person name="Kennedy M."/>
            <person name="Barry K."/>
            <person name="Grigoriev I.V."/>
            <person name="Miller A.N."/>
            <person name="O'Donnell K."/>
            <person name="Stajich J.E."/>
            <person name="Bonito G."/>
        </authorList>
    </citation>
    <scope>NUCLEOTIDE SEQUENCE</scope>
    <source>
        <strain evidence="2">REB-010B</strain>
    </source>
</reference>
<keyword evidence="3" id="KW-1185">Reference proteome</keyword>
<evidence type="ECO:0000313" key="2">
    <source>
        <dbReference type="EMBL" id="KAG0323639.1"/>
    </source>
</evidence>
<feature type="region of interest" description="Disordered" evidence="1">
    <location>
        <begin position="1"/>
        <end position="158"/>
    </location>
</feature>
<feature type="compositionally biased region" description="Polar residues" evidence="1">
    <location>
        <begin position="36"/>
        <end position="58"/>
    </location>
</feature>
<dbReference type="AlphaFoldDB" id="A0A9P6UW76"/>
<feature type="compositionally biased region" description="Polar residues" evidence="1">
    <location>
        <begin position="70"/>
        <end position="89"/>
    </location>
</feature>
<evidence type="ECO:0000256" key="1">
    <source>
        <dbReference type="SAM" id="MobiDB-lite"/>
    </source>
</evidence>
<protein>
    <submittedName>
        <fullName evidence="2">Uncharacterized protein</fullName>
    </submittedName>
</protein>
<feature type="compositionally biased region" description="Polar residues" evidence="1">
    <location>
        <begin position="124"/>
        <end position="134"/>
    </location>
</feature>
<dbReference type="PANTHER" id="PTHR14312">
    <property type="entry name" value="CREB/ATF BZIP TRANSCRIPTION FACTOR"/>
    <property type="match status" value="1"/>
</dbReference>
<dbReference type="EMBL" id="JAAAIP010000182">
    <property type="protein sequence ID" value="KAG0323639.1"/>
    <property type="molecule type" value="Genomic_DNA"/>
</dbReference>
<dbReference type="GO" id="GO:0005634">
    <property type="term" value="C:nucleus"/>
    <property type="evidence" value="ECO:0007669"/>
    <property type="project" value="TreeGrafter"/>
</dbReference>
<feature type="compositionally biased region" description="Basic and acidic residues" evidence="1">
    <location>
        <begin position="106"/>
        <end position="122"/>
    </location>
</feature>